<evidence type="ECO:0000256" key="5">
    <source>
        <dbReference type="ARBA" id="ARBA00022448"/>
    </source>
</evidence>
<dbReference type="FunFam" id="3.30.2160.10:FF:000001">
    <property type="entry name" value="E3 ubiquitin-protein ligase NEDD4-like"/>
    <property type="match status" value="1"/>
</dbReference>
<evidence type="ECO:0000259" key="14">
    <source>
        <dbReference type="PROSITE" id="PS50237"/>
    </source>
</evidence>
<comment type="caution">
    <text evidence="15">The sequence shown here is derived from an EMBL/GenBank/DDBJ whole genome shotgun (WGS) entry which is preliminary data.</text>
</comment>
<comment type="catalytic activity">
    <reaction evidence="1">
        <text>S-ubiquitinyl-[E2 ubiquitin-conjugating enzyme]-L-cysteine + [acceptor protein]-L-lysine = [E2 ubiquitin-conjugating enzyme]-L-cysteine + N(6)-ubiquitinyl-[acceptor protein]-L-lysine.</text>
        <dbReference type="EC" id="2.3.2.26"/>
    </reaction>
</comment>
<evidence type="ECO:0000256" key="13">
    <source>
        <dbReference type="SAM" id="MobiDB-lite"/>
    </source>
</evidence>
<dbReference type="FunFam" id="3.90.1750.10:FF:000003">
    <property type="entry name" value="E3 ubiquitin-protein ligase UPL1"/>
    <property type="match status" value="1"/>
</dbReference>
<evidence type="ECO:0000256" key="8">
    <source>
        <dbReference type="ARBA" id="ARBA00022816"/>
    </source>
</evidence>
<dbReference type="Pfam" id="PF14377">
    <property type="entry name" value="UBM"/>
    <property type="match status" value="1"/>
</dbReference>
<dbReference type="SMART" id="SM00119">
    <property type="entry name" value="HECTc"/>
    <property type="match status" value="1"/>
</dbReference>
<dbReference type="SUPFAM" id="SSF56204">
    <property type="entry name" value="Hect, E3 ligase catalytic domain"/>
    <property type="match status" value="1"/>
</dbReference>
<feature type="domain" description="HECT" evidence="14">
    <location>
        <begin position="3038"/>
        <end position="3373"/>
    </location>
</feature>
<dbReference type="EMBL" id="PUHW01000097">
    <property type="protein sequence ID" value="KAG0689171.1"/>
    <property type="molecule type" value="Genomic_DNA"/>
</dbReference>
<name>A0A9P6WLJ5_9ASCO</name>
<proteinExistence type="inferred from homology"/>
<comment type="similarity">
    <text evidence="10">Belongs to the UPL family. TOM1/PTR1 subfamily.</text>
</comment>
<evidence type="ECO:0000256" key="11">
    <source>
        <dbReference type="ARBA" id="ARBA00076267"/>
    </source>
</evidence>
<dbReference type="Gene3D" id="3.30.2410.10">
    <property type="entry name" value="Hect, E3 ligase catalytic domain"/>
    <property type="match status" value="1"/>
</dbReference>
<dbReference type="GO" id="GO:0061630">
    <property type="term" value="F:ubiquitin protein ligase activity"/>
    <property type="evidence" value="ECO:0007669"/>
    <property type="project" value="UniProtKB-EC"/>
</dbReference>
<feature type="region of interest" description="Disordered" evidence="13">
    <location>
        <begin position="2129"/>
        <end position="2150"/>
    </location>
</feature>
<comment type="pathway">
    <text evidence="3">Protein modification; protein ubiquitination.</text>
</comment>
<dbReference type="Pfam" id="PF06012">
    <property type="entry name" value="DUF908"/>
    <property type="match status" value="1"/>
</dbReference>
<evidence type="ECO:0000256" key="12">
    <source>
        <dbReference type="PROSITE-ProRule" id="PRU00104"/>
    </source>
</evidence>
<dbReference type="PANTHER" id="PTHR11254">
    <property type="entry name" value="HECT DOMAIN UBIQUITIN-PROTEIN LIGASE"/>
    <property type="match status" value="1"/>
</dbReference>
<dbReference type="Proteomes" id="UP000697127">
    <property type="component" value="Unassembled WGS sequence"/>
</dbReference>
<evidence type="ECO:0000256" key="10">
    <source>
        <dbReference type="ARBA" id="ARBA00034494"/>
    </source>
</evidence>
<reference evidence="15" key="1">
    <citation type="submission" date="2020-11" db="EMBL/GenBank/DDBJ databases">
        <title>Kefir isolates.</title>
        <authorList>
            <person name="Marcisauskas S."/>
            <person name="Kim Y."/>
            <person name="Blasche S."/>
        </authorList>
    </citation>
    <scope>NUCLEOTIDE SEQUENCE</scope>
    <source>
        <strain evidence="15">Olga-1</strain>
    </source>
</reference>
<dbReference type="GO" id="GO:0000209">
    <property type="term" value="P:protein polyubiquitination"/>
    <property type="evidence" value="ECO:0007669"/>
    <property type="project" value="TreeGrafter"/>
</dbReference>
<evidence type="ECO:0000313" key="16">
    <source>
        <dbReference type="Proteomes" id="UP000697127"/>
    </source>
</evidence>
<feature type="region of interest" description="Disordered" evidence="13">
    <location>
        <begin position="2041"/>
        <end position="2076"/>
    </location>
</feature>
<dbReference type="InterPro" id="IPR016024">
    <property type="entry name" value="ARM-type_fold"/>
</dbReference>
<evidence type="ECO:0000256" key="4">
    <source>
        <dbReference type="ARBA" id="ARBA00012485"/>
    </source>
</evidence>
<feature type="compositionally biased region" description="Acidic residues" evidence="13">
    <location>
        <begin position="2468"/>
        <end position="2509"/>
    </location>
</feature>
<dbReference type="InterPro" id="IPR010314">
    <property type="entry name" value="E3_Ub_ligase_DUF913"/>
</dbReference>
<keyword evidence="9" id="KW-0539">Nucleus</keyword>
<feature type="active site" description="Glycyl thioester intermediate" evidence="12">
    <location>
        <position position="3340"/>
    </location>
</feature>
<evidence type="ECO:0000256" key="7">
    <source>
        <dbReference type="ARBA" id="ARBA00022786"/>
    </source>
</evidence>
<dbReference type="InterPro" id="IPR010309">
    <property type="entry name" value="E3_Ub_ligase_DUF908"/>
</dbReference>
<sequence>MKKTLGINPNDLKVQLDYLTSCPISDLIKELSKLYPKDWDGTRPNLKHYIPLLNKIDKIYEDHINKYKLNEDFIAPLDVPYNEVEIITTCINYSNQLLEYSTGRDIYNSHGYVASLMYSNSIDIKIASLKLTCCLSEKFASHYPMKFTLPKKFRYLLIDFIKSFPLQSIATVPGPTPITVKNGNDTLSQNEQVSKFKGNSISLGTNSNSQSPTKKQKKSTKSKTSDKDIIHISLYDCIRSDFIPPSSWKSLNYEYFKTGSVIKSDKHGSHNNNKIKKSEKDQTGEGLRSFKLSSEALKKLSMQQIFDKAANVIPKEKWCDFVLHVYMAIAYSGQSFECLSLRNKLVSFKCYSVASAATNITYGSFVGLVFDEEPYLLSYMCDLVNPDNHIQREPIIATLRAFVNISNRKAGASDLMRAMGGNVSHGLLFHILKTILKQTKEEKFNNDQTYMNYIYNILANMLENRTLAMHLRLAGLMGIFLEFLSLRNNYRMTRSGPLHLIELFIERLPDAFDELVSANGFAILINLLEFEVNFAIENPNYEGGAPKNSNLSHIITARQVKLLNFLLRLVISMISTYPGDRMRNLYDSPMLKSIMKILQNPKIFGYELLFDSIRIITTIINNEPTAYIILNESGVIDTFFEKFSTFLLPDSELLLELPDVINAISLNNGGLVKVKESHVIQELFTIFKDIDICKQLVEIENVMSLGHAIDELARHHPELKNIIDKEVLNLINTIPESVNFNAVDLFKSPNGSIYRTQDDENIHNEAGGSVLERWDTSTSATVIQCTLIFLSSMFENSREWKKLYTEVNMEKLFKFITLKNAPFDYSLSKTIIHFKNIIRSMDQASRSHCLPYLKEKVEETIHELHDFIHYGNDNDSYFLQFENSDETSQLIARKTISDLGIINCLLFILSDSYSKLHKYQPNKILDIEEVFGSESGLKLIDELCLFYHRLAVEEVILHVNTPTEVAKNAFTLVQSISPKQKEIGLPSNQNCDWNGTSAKFKNISILYFNFSRSKFWLRNIFNSLCSLNWGRRSENKTLFGYSARYAVGIIDRYVKSTLTSLLNINTNNLKIKYGYIFCILNQLYLNQFHSFGASASINPTMSICLLQNEKFPHIKNLALELFTLLGTLDETKLKQFSEESYISVDLESIVPSILDEILNIHVDIGSVNIMGSLPNCDKLYSYLGSKKNDYTSEVLISIQVQSTIASFIFLQELVSTDGLNILNRYPNKITDSVIDSIIKLSKSAYTSFKARTITFKGRLYPIHAETTAPSDYNIDFLCTLGATPDEAKEILMFFGDDIAKLLKETPESLDDNFGSEVNLDWKQILRQDYVAPKVEPIHLSYSSEYDIDTIDDLYFHRGAEERNFVFHWIKIAQLYPESVAKISDLCFFVFGHTYQESMEDIINPLFDMIKLMDFNSVDEKENKKLSSTLKLIGCIIGRLKAPKYFKMIETIAKFLCQHMTEQNIQKIWFSSVLATFTKLFSESKVPFAPKTPKVTVPTKVSQFLVTHNDVCTIDQESESSVLELILNIDDIKSDDIASDVSSIIILLCNTEERIMMLANSKVLTSLVLYVKSNKTSTRLQSQIINVVRRSVESNYIVKNYIEGAVENSLNLKNKDKSKDIKLFLEENSDYALRNPSLFCEVVEESCYMKTINKHFKSPMISKLYGEEKKILENSGYHINKVKYPEQNASEVMNFLLSELMSISKKNLIVTPLPIKDGEKKTDENDDIFAIITENSVLTYAVFLLQTIAELLHSYSPCKTQFLTFSKKEKNNADNKPRSTALNMLIHKFIAVNPFEKEESSSSKIHQLLSTLAHVCILGLVSSVPKTGLDRDDLTVIDNDVAFARKFTVDILIKIIKENEQCNKTSLIKYGRFVDIINLVRKLCGESIGFGVTLSVNPDVTKNDKYFFAKELMEKKMSNIAGSVLAGLDINFPHTEQVSDSVLKLYSLLGKIKVEYQEAFKADQQNADIEEELYDEDLEEKDDAPDLLKNSTLGMYDMDDVEDEDDFDDDFDDGEFLVDDGIEIILSDNDHDSVEIIDELDDPNDEQMDEDHNHSNAESDDMNDIEVDGDEADSLDYDRHGLHDEQIDFVYDSESDGDDEMIDTHEIADYVSAEESLNSEDDDISIGADYIDGEEIESGSYSESDDMDESDSNVIELELDSADEVTSDSDSDDSAILEEWLEEIENNSNGRPDHNRNSQRNRRASTISLNDSTGVPDYIGSFVNERGNTSIPLPVAAFGGDNSRSLLELTQSLFDRRNNTQIQGLMDFRRMFEPLMMGKRASQMNSVFVKSTPQRWNENSELYPGKGVAFRVIPELMNHMSEVSETICEEHKRVKKEKEREEREKREEENRKQREWIKEREMELARQQNESIPHEEAQDQPVENIYVEIGGRNVDIGGTGIDPEFLLALPDDMRQEVYEQHLNQARLEERERGNIRNTIGSARHNDSGLLEALGFGHPLIRGGGMDNHMDDDDEEDEDDDDDDDDGIEDLEDENDGDDNEESFESESDDEDIMRMYDIHSGLTTTIGGNHVEELPKERSSEKNKKPSKVYFTALVDKPGIAALLKLLFLPQVYYKRELFFKAVAYLCLSKHSRSEVIAIILYILQEGIKDQNSAISVFNQICSRANSHRDSGENPSSIDESSTYPSTCTVISLATQSIDVIQYLLENEPSMRFHFLTDQEGISFMKKVSKKHKLKDNSYKFPINILLNLLDHRVVKEDTNLMDILSRSIQIATRPLPTMISKLDELAKEMKKVPQIPNIPDKSLKQIINILVSDECANKVFQQTIASIQSLSVLENAKNVFPKELSKKATILSAKIAKELRELINDLRGSKKDIENLPSLALFSSGASDQAKLLRVLTALDYLYQSKNTAIDDIEELKQLYKNSALGPLWGALSDCLKLIREDDNMNYIAFILSPLIEALMVVCKHSKVQRMNALDVLKYEDEKELDFAKEPIESLFFTFTQEHKKILNHMIRNNPKLMSGPFSVLIRNPKVLEFDNKRVYFDQKLHGETDLETKEKLPINIRRNQVFMDSYRSIFFKPSEKIKNSQLEIAFNGEEGVDAGGVTREWYQVLSRQIFDPNYALFVPVASDKTTFHPNRTSWVNPEHLSFFKFVGMIIGKAVFDGYVLDCHFSRAVFKRILGKSVSLKDMESLDLDYYKSLVWMLENDITDIIVETFSVETDDYGEHKVIDLIPNGNKIAVTEENKHEYVKAIVEYRLLTSVKEQMDNFLEGFYSMIPKDLVSIFDEQELELLVSGLPDIDVDDWKNNTVYTTYLPSSPQVQWFWRAVKSFDTEERAKLLQFVTGTSKVPLNGFKELSGMNGISKFTIYKTIGSDRLPTAHTCFNQLDLPEYESYSKLRNALLLAIREGHEGFGFA</sequence>
<dbReference type="CDD" id="cd00078">
    <property type="entry name" value="HECTc"/>
    <property type="match status" value="1"/>
</dbReference>
<evidence type="ECO:0000256" key="3">
    <source>
        <dbReference type="ARBA" id="ARBA00004906"/>
    </source>
</evidence>
<evidence type="ECO:0000256" key="9">
    <source>
        <dbReference type="ARBA" id="ARBA00023242"/>
    </source>
</evidence>
<feature type="region of interest" description="Disordered" evidence="13">
    <location>
        <begin position="2183"/>
        <end position="2208"/>
    </location>
</feature>
<dbReference type="Gene3D" id="3.90.1750.10">
    <property type="entry name" value="Hect, E3 ligase catalytic domains"/>
    <property type="match status" value="1"/>
</dbReference>
<feature type="region of interest" description="Disordered" evidence="13">
    <location>
        <begin position="2460"/>
        <end position="2509"/>
    </location>
</feature>
<dbReference type="InterPro" id="IPR050409">
    <property type="entry name" value="E3_ubiq-protein_ligase"/>
</dbReference>
<feature type="region of interest" description="Disordered" evidence="13">
    <location>
        <begin position="198"/>
        <end position="224"/>
    </location>
</feature>
<dbReference type="GO" id="GO:0005737">
    <property type="term" value="C:cytoplasm"/>
    <property type="evidence" value="ECO:0007669"/>
    <property type="project" value="TreeGrafter"/>
</dbReference>
<dbReference type="EC" id="2.3.2.26" evidence="4"/>
<dbReference type="Pfam" id="PF00632">
    <property type="entry name" value="HECT"/>
    <property type="match status" value="1"/>
</dbReference>
<feature type="compositionally biased region" description="Acidic residues" evidence="13">
    <location>
        <begin position="2057"/>
        <end position="2074"/>
    </location>
</feature>
<keyword evidence="5" id="KW-0813">Transport</keyword>
<dbReference type="InterPro" id="IPR035983">
    <property type="entry name" value="Hect_E3_ubiquitin_ligase"/>
</dbReference>
<comment type="subcellular location">
    <subcellularLocation>
        <location evidence="2">Nucleus</location>
    </subcellularLocation>
</comment>
<gene>
    <name evidence="15" type="ORF">C6P40_005472</name>
</gene>
<dbReference type="GO" id="GO:0005634">
    <property type="term" value="C:nucleus"/>
    <property type="evidence" value="ECO:0007669"/>
    <property type="project" value="UniProtKB-SubCell"/>
</dbReference>
<keyword evidence="6" id="KW-0808">Transferase</keyword>
<dbReference type="GO" id="GO:0051028">
    <property type="term" value="P:mRNA transport"/>
    <property type="evidence" value="ECO:0007669"/>
    <property type="project" value="UniProtKB-KW"/>
</dbReference>
<dbReference type="GO" id="GO:0006511">
    <property type="term" value="P:ubiquitin-dependent protein catabolic process"/>
    <property type="evidence" value="ECO:0007669"/>
    <property type="project" value="TreeGrafter"/>
</dbReference>
<dbReference type="Pfam" id="PF06025">
    <property type="entry name" value="DUF913"/>
    <property type="match status" value="1"/>
</dbReference>
<evidence type="ECO:0000256" key="2">
    <source>
        <dbReference type="ARBA" id="ARBA00004123"/>
    </source>
</evidence>
<dbReference type="Gene3D" id="3.30.2160.10">
    <property type="entry name" value="Hect, E3 ligase catalytic domain"/>
    <property type="match status" value="1"/>
</dbReference>
<feature type="compositionally biased region" description="Acidic residues" evidence="13">
    <location>
        <begin position="2130"/>
        <end position="2150"/>
    </location>
</feature>
<accession>A0A9P6WLJ5</accession>
<evidence type="ECO:0000256" key="1">
    <source>
        <dbReference type="ARBA" id="ARBA00000885"/>
    </source>
</evidence>
<protein>
    <recommendedName>
        <fullName evidence="4">HECT-type E3 ubiquitin transferase</fullName>
        <ecNumber evidence="4">2.3.2.26</ecNumber>
    </recommendedName>
    <alternativeName>
        <fullName evidence="11">HECT-type E3 ubiquitin transferase TOM1</fullName>
    </alternativeName>
</protein>
<dbReference type="SUPFAM" id="SSF48371">
    <property type="entry name" value="ARM repeat"/>
    <property type="match status" value="1"/>
</dbReference>
<feature type="region of interest" description="Disordered" evidence="13">
    <location>
        <begin position="2330"/>
        <end position="2351"/>
    </location>
</feature>
<organism evidence="15 16">
    <name type="scientific">Pichia californica</name>
    <dbReference type="NCBI Taxonomy" id="460514"/>
    <lineage>
        <taxon>Eukaryota</taxon>
        <taxon>Fungi</taxon>
        <taxon>Dikarya</taxon>
        <taxon>Ascomycota</taxon>
        <taxon>Saccharomycotina</taxon>
        <taxon>Pichiomycetes</taxon>
        <taxon>Pichiales</taxon>
        <taxon>Pichiaceae</taxon>
        <taxon>Pichia</taxon>
    </lineage>
</organism>
<keyword evidence="8" id="KW-0509">mRNA transport</keyword>
<dbReference type="InterPro" id="IPR000569">
    <property type="entry name" value="HECT_dom"/>
</dbReference>
<dbReference type="PROSITE" id="PS50237">
    <property type="entry name" value="HECT"/>
    <property type="match status" value="1"/>
</dbReference>
<dbReference type="PANTHER" id="PTHR11254:SF67">
    <property type="entry name" value="E3 UBIQUITIN-PROTEIN LIGASE HUWE1"/>
    <property type="match status" value="1"/>
</dbReference>
<keyword evidence="7 12" id="KW-0833">Ubl conjugation pathway</keyword>
<keyword evidence="16" id="KW-1185">Reference proteome</keyword>
<dbReference type="InterPro" id="IPR025527">
    <property type="entry name" value="HUWE1/Rev1_UBM"/>
</dbReference>
<evidence type="ECO:0000256" key="6">
    <source>
        <dbReference type="ARBA" id="ARBA00022679"/>
    </source>
</evidence>
<dbReference type="FunFam" id="3.30.2410.10:FF:000004">
    <property type="entry name" value="E3 ubiquitin-protein ligase HUWE1, variant"/>
    <property type="match status" value="1"/>
</dbReference>
<evidence type="ECO:0000313" key="15">
    <source>
        <dbReference type="EMBL" id="KAG0689171.1"/>
    </source>
</evidence>